<keyword evidence="3" id="KW-1185">Reference proteome</keyword>
<evidence type="ECO:0000313" key="2">
    <source>
        <dbReference type="EMBL" id="KAK0148500.1"/>
    </source>
</evidence>
<proteinExistence type="predicted"/>
<dbReference type="AlphaFoldDB" id="A0AA47MYK6"/>
<organism evidence="2 3">
    <name type="scientific">Merluccius polli</name>
    <name type="common">Benguela hake</name>
    <name type="synonym">Merluccius cadenati</name>
    <dbReference type="NCBI Taxonomy" id="89951"/>
    <lineage>
        <taxon>Eukaryota</taxon>
        <taxon>Metazoa</taxon>
        <taxon>Chordata</taxon>
        <taxon>Craniata</taxon>
        <taxon>Vertebrata</taxon>
        <taxon>Euteleostomi</taxon>
        <taxon>Actinopterygii</taxon>
        <taxon>Neopterygii</taxon>
        <taxon>Teleostei</taxon>
        <taxon>Neoteleostei</taxon>
        <taxon>Acanthomorphata</taxon>
        <taxon>Zeiogadaria</taxon>
        <taxon>Gadariae</taxon>
        <taxon>Gadiformes</taxon>
        <taxon>Gadoidei</taxon>
        <taxon>Merlucciidae</taxon>
        <taxon>Merluccius</taxon>
    </lineage>
</organism>
<protein>
    <submittedName>
        <fullName evidence="2">Protein phosphatase 1 regulatory subunit 37</fullName>
    </submittedName>
</protein>
<reference evidence="2" key="1">
    <citation type="journal article" date="2023" name="Front. Mar. Sci.">
        <title>A new Merluccius polli reference genome to investigate the effects of global change in West African waters.</title>
        <authorList>
            <person name="Mateo J.L."/>
            <person name="Blanco-Fernandez C."/>
            <person name="Garcia-Vazquez E."/>
            <person name="Machado-Schiaffino G."/>
        </authorList>
    </citation>
    <scope>NUCLEOTIDE SEQUENCE</scope>
    <source>
        <strain evidence="2">C29</strain>
        <tissue evidence="2">Fin</tissue>
    </source>
</reference>
<feature type="region of interest" description="Disordered" evidence="1">
    <location>
        <begin position="207"/>
        <end position="230"/>
    </location>
</feature>
<evidence type="ECO:0000256" key="1">
    <source>
        <dbReference type="SAM" id="MobiDB-lite"/>
    </source>
</evidence>
<evidence type="ECO:0000313" key="3">
    <source>
        <dbReference type="Proteomes" id="UP001174136"/>
    </source>
</evidence>
<name>A0AA47MYK6_MERPO</name>
<sequence length="312" mass="33368">MNIEEQSLDLCNVKTKGNVVDHDHNTTTTTTTNTEGVISRITELMMDGDMGKQNNVTTEPSETYLLPQLTDNLRGAEEDNHQAPETLEIDEVNGNKNSGAQDGTTAGHPKDLVGSGHEQNQADIRVDIIEQSNTETAKFAMGDDSGDMDIGVDLSLDESGVLEADPESVEPSVTVEMSAAACKYTNNKAESPSPVVQESTGAAAAAAAPAAAVPDQALSPSGVEDGDDQHKADAKRVTFPSDEDIVSGAVEPKDPWRHGNSLYLLCEPICAVAFLFESLADVLQSRSYSSPCVSVITCTYKLDTEREEEHRL</sequence>
<comment type="caution">
    <text evidence="2">The sequence shown here is derived from an EMBL/GenBank/DDBJ whole genome shotgun (WGS) entry which is preliminary data.</text>
</comment>
<gene>
    <name evidence="2" type="primary">ppp1r37_1</name>
    <name evidence="2" type="ORF">N1851_011180</name>
</gene>
<dbReference type="EMBL" id="JAOPHQ010002016">
    <property type="protein sequence ID" value="KAK0148500.1"/>
    <property type="molecule type" value="Genomic_DNA"/>
</dbReference>
<feature type="compositionally biased region" description="Polar residues" evidence="1">
    <location>
        <begin position="94"/>
        <end position="104"/>
    </location>
</feature>
<feature type="region of interest" description="Disordered" evidence="1">
    <location>
        <begin position="86"/>
        <end position="117"/>
    </location>
</feature>
<dbReference type="Proteomes" id="UP001174136">
    <property type="component" value="Unassembled WGS sequence"/>
</dbReference>
<accession>A0AA47MYK6</accession>